<gene>
    <name evidence="1" type="ORF">MLD38_028193</name>
</gene>
<organism evidence="1 2">
    <name type="scientific">Melastoma candidum</name>
    <dbReference type="NCBI Taxonomy" id="119954"/>
    <lineage>
        <taxon>Eukaryota</taxon>
        <taxon>Viridiplantae</taxon>
        <taxon>Streptophyta</taxon>
        <taxon>Embryophyta</taxon>
        <taxon>Tracheophyta</taxon>
        <taxon>Spermatophyta</taxon>
        <taxon>Magnoliopsida</taxon>
        <taxon>eudicotyledons</taxon>
        <taxon>Gunneridae</taxon>
        <taxon>Pentapetalae</taxon>
        <taxon>rosids</taxon>
        <taxon>malvids</taxon>
        <taxon>Myrtales</taxon>
        <taxon>Melastomataceae</taxon>
        <taxon>Melastomatoideae</taxon>
        <taxon>Melastomateae</taxon>
        <taxon>Melastoma</taxon>
    </lineage>
</organism>
<dbReference type="EMBL" id="CM042887">
    <property type="protein sequence ID" value="KAI4329854.1"/>
    <property type="molecule type" value="Genomic_DNA"/>
</dbReference>
<protein>
    <submittedName>
        <fullName evidence="1">Uncharacterized protein</fullName>
    </submittedName>
</protein>
<keyword evidence="2" id="KW-1185">Reference proteome</keyword>
<evidence type="ECO:0000313" key="2">
    <source>
        <dbReference type="Proteomes" id="UP001057402"/>
    </source>
</evidence>
<sequence>MGIDAGMWKLAGSSSSSSTCRRFHASSLGGSSGEVKALVVDDSRINQMLHHKLLDNLGVENLVVCNGKEAVDIHVSGKQFDLILMDIDMPVMNGIEATRKLRDMGIRSVITGISSHTLDHVKQEFIAAGIDEYHEKPLTSAKLLSILNKIKHKD</sequence>
<accession>A0ACB9N2M4</accession>
<dbReference type="Proteomes" id="UP001057402">
    <property type="component" value="Chromosome 8"/>
</dbReference>
<evidence type="ECO:0000313" key="1">
    <source>
        <dbReference type="EMBL" id="KAI4329854.1"/>
    </source>
</evidence>
<name>A0ACB9N2M4_9MYRT</name>
<proteinExistence type="predicted"/>
<comment type="caution">
    <text evidence="1">The sequence shown here is derived from an EMBL/GenBank/DDBJ whole genome shotgun (WGS) entry which is preliminary data.</text>
</comment>
<reference evidence="2" key="1">
    <citation type="journal article" date="2023" name="Front. Plant Sci.">
        <title>Chromosomal-level genome assembly of Melastoma candidum provides insights into trichome evolution.</title>
        <authorList>
            <person name="Zhong Y."/>
            <person name="Wu W."/>
            <person name="Sun C."/>
            <person name="Zou P."/>
            <person name="Liu Y."/>
            <person name="Dai S."/>
            <person name="Zhou R."/>
        </authorList>
    </citation>
    <scope>NUCLEOTIDE SEQUENCE [LARGE SCALE GENOMIC DNA]</scope>
</reference>